<dbReference type="EMBL" id="CAADFF010000137">
    <property type="protein sequence ID" value="VFJ99137.1"/>
    <property type="molecule type" value="Genomic_DNA"/>
</dbReference>
<evidence type="ECO:0000256" key="1">
    <source>
        <dbReference type="SAM" id="MobiDB-lite"/>
    </source>
</evidence>
<proteinExistence type="predicted"/>
<protein>
    <submittedName>
        <fullName evidence="2">Uncharacterized protein</fullName>
    </submittedName>
</protein>
<reference evidence="2" key="1">
    <citation type="submission" date="2019-02" db="EMBL/GenBank/DDBJ databases">
        <authorList>
            <person name="Gruber-Vodicka R. H."/>
            <person name="Seah K. B. B."/>
        </authorList>
    </citation>
    <scope>NUCLEOTIDE SEQUENCE</scope>
    <source>
        <strain evidence="2">BECK_M7</strain>
    </source>
</reference>
<organism evidence="2">
    <name type="scientific">Candidatus Kentrum sp. LFY</name>
    <dbReference type="NCBI Taxonomy" id="2126342"/>
    <lineage>
        <taxon>Bacteria</taxon>
        <taxon>Pseudomonadati</taxon>
        <taxon>Pseudomonadota</taxon>
        <taxon>Gammaproteobacteria</taxon>
        <taxon>Candidatus Kentrum</taxon>
    </lineage>
</organism>
<gene>
    <name evidence="2" type="ORF">BECKLFY1418B_GA0070995_11374</name>
</gene>
<name>A0A450V2W7_9GAMM</name>
<dbReference type="AlphaFoldDB" id="A0A450V2W7"/>
<feature type="region of interest" description="Disordered" evidence="1">
    <location>
        <begin position="67"/>
        <end position="92"/>
    </location>
</feature>
<sequence>MKESLVFGVRDIRIKDGIFVIDLNGFSDTDVVTGGDESGCRLMMTTPAILQLHDGVSRIVAHPIEKGVVSQKTKEDTETTSDVSTSPNFDTH</sequence>
<accession>A0A450V2W7</accession>
<evidence type="ECO:0000313" key="2">
    <source>
        <dbReference type="EMBL" id="VFJ99137.1"/>
    </source>
</evidence>